<dbReference type="GO" id="GO:0005874">
    <property type="term" value="C:microtubule"/>
    <property type="evidence" value="ECO:0007669"/>
    <property type="project" value="InterPro"/>
</dbReference>
<proteinExistence type="predicted"/>
<feature type="coiled-coil region" evidence="1">
    <location>
        <begin position="265"/>
        <end position="342"/>
    </location>
</feature>
<dbReference type="Pfam" id="PF24578">
    <property type="entry name" value="CSPP1_C"/>
    <property type="match status" value="1"/>
</dbReference>
<gene>
    <name evidence="4" type="ORF">EGW08_009097</name>
</gene>
<dbReference type="Proteomes" id="UP000271974">
    <property type="component" value="Unassembled WGS sequence"/>
</dbReference>
<evidence type="ECO:0000256" key="1">
    <source>
        <dbReference type="SAM" id="Coils"/>
    </source>
</evidence>
<dbReference type="EMBL" id="RQTK01000256">
    <property type="protein sequence ID" value="RUS83150.1"/>
    <property type="molecule type" value="Genomic_DNA"/>
</dbReference>
<dbReference type="InterPro" id="IPR026708">
    <property type="entry name" value="CSPP1"/>
</dbReference>
<sequence length="527" mass="61920">MTALQETFRGGEPQTGSATQRRKNAYRQDLELQIKEKEAARLRERYQDMSVNASGWLDPEKRPDRLKPLGGAGFLTDRSERDSKVRPYHTLFLYDRIDQDGQPLPVVEGRRRLPYQDPGDPHTLHIRPWRLNLDPIAPLIHQPATEATTVKPLNDSINQAYNFYATRDLDRRADYGSIIQPLVVPYVDNRPIIMPDTYSNRPHSHPHPRFNPFEFKDNSGSELRSLVALLERERNKNSLARTQDELTRRIRKELDDERKRLGERDADARRRAEDLRLEMEGKRREWERQRMQAERAKKDHTDMPKTAPLVVRPSSAEVLTEMDDTRRRLIDERRKIEELLRAQKSAPNYDEVKVLKRPPPPPTPTDSDLANKRIVADFNQLKFKDDKETRGNIQKMYPENPRTNKRLEAQQRALLREQEEALMSLAKGAVTQSYERYRRPAWMDKPPTPFPHRLRRRDQLYASLDADLDHLWSRAERRERAIDNFQSGLDTYRSDDLDRMKLSHWRPLSRETLADDTWIRPASATAL</sequence>
<feature type="region of interest" description="Disordered" evidence="2">
    <location>
        <begin position="1"/>
        <end position="28"/>
    </location>
</feature>
<evidence type="ECO:0000313" key="5">
    <source>
        <dbReference type="Proteomes" id="UP000271974"/>
    </source>
</evidence>
<dbReference type="GO" id="GO:0005813">
    <property type="term" value="C:centrosome"/>
    <property type="evidence" value="ECO:0007669"/>
    <property type="project" value="InterPro"/>
</dbReference>
<dbReference type="InterPro" id="IPR058191">
    <property type="entry name" value="CSPP1_C"/>
</dbReference>
<evidence type="ECO:0000259" key="3">
    <source>
        <dbReference type="Pfam" id="PF24578"/>
    </source>
</evidence>
<protein>
    <recommendedName>
        <fullName evidence="3">Centrosome and spindle pole-associated protein 1 C-terminal domain-containing protein</fullName>
    </recommendedName>
</protein>
<evidence type="ECO:0000256" key="2">
    <source>
        <dbReference type="SAM" id="MobiDB-lite"/>
    </source>
</evidence>
<dbReference type="AlphaFoldDB" id="A0A3S1B9S5"/>
<feature type="domain" description="Centrosome and spindle pole-associated protein 1 C-terminal" evidence="3">
    <location>
        <begin position="373"/>
        <end position="425"/>
    </location>
</feature>
<reference evidence="4 5" key="1">
    <citation type="submission" date="2019-01" db="EMBL/GenBank/DDBJ databases">
        <title>A draft genome assembly of the solar-powered sea slug Elysia chlorotica.</title>
        <authorList>
            <person name="Cai H."/>
            <person name="Li Q."/>
            <person name="Fang X."/>
            <person name="Li J."/>
            <person name="Curtis N.E."/>
            <person name="Altenburger A."/>
            <person name="Shibata T."/>
            <person name="Feng M."/>
            <person name="Maeda T."/>
            <person name="Schwartz J.A."/>
            <person name="Shigenobu S."/>
            <person name="Lundholm N."/>
            <person name="Nishiyama T."/>
            <person name="Yang H."/>
            <person name="Hasebe M."/>
            <person name="Li S."/>
            <person name="Pierce S.K."/>
            <person name="Wang J."/>
        </authorList>
    </citation>
    <scope>NUCLEOTIDE SEQUENCE [LARGE SCALE GENOMIC DNA]</scope>
    <source>
        <strain evidence="4">EC2010</strain>
        <tissue evidence="4">Whole organism of an adult</tissue>
    </source>
</reference>
<dbReference type="PANTHER" id="PTHR21616">
    <property type="entry name" value="CENTROSOME SPINDLE POLE ASSOCIATED PROTEIN"/>
    <property type="match status" value="1"/>
</dbReference>
<dbReference type="OrthoDB" id="6111615at2759"/>
<name>A0A3S1B9S5_ELYCH</name>
<dbReference type="GO" id="GO:0032467">
    <property type="term" value="P:positive regulation of cytokinesis"/>
    <property type="evidence" value="ECO:0007669"/>
    <property type="project" value="InterPro"/>
</dbReference>
<dbReference type="PANTHER" id="PTHR21616:SF2">
    <property type="entry name" value="CENTROSOME AND SPINDLE POLE-ASSOCIATED PROTEIN 1"/>
    <property type="match status" value="1"/>
</dbReference>
<evidence type="ECO:0000313" key="4">
    <source>
        <dbReference type="EMBL" id="RUS83150.1"/>
    </source>
</evidence>
<keyword evidence="5" id="KW-1185">Reference proteome</keyword>
<comment type="caution">
    <text evidence="4">The sequence shown here is derived from an EMBL/GenBank/DDBJ whole genome shotgun (WGS) entry which is preliminary data.</text>
</comment>
<organism evidence="4 5">
    <name type="scientific">Elysia chlorotica</name>
    <name type="common">Eastern emerald elysia</name>
    <name type="synonym">Sea slug</name>
    <dbReference type="NCBI Taxonomy" id="188477"/>
    <lineage>
        <taxon>Eukaryota</taxon>
        <taxon>Metazoa</taxon>
        <taxon>Spiralia</taxon>
        <taxon>Lophotrochozoa</taxon>
        <taxon>Mollusca</taxon>
        <taxon>Gastropoda</taxon>
        <taxon>Heterobranchia</taxon>
        <taxon>Euthyneura</taxon>
        <taxon>Panpulmonata</taxon>
        <taxon>Sacoglossa</taxon>
        <taxon>Placobranchoidea</taxon>
        <taxon>Plakobranchidae</taxon>
        <taxon>Elysia</taxon>
    </lineage>
</organism>
<accession>A0A3S1B9S5</accession>
<keyword evidence="1" id="KW-0175">Coiled coil</keyword>
<feature type="region of interest" description="Disordered" evidence="2">
    <location>
        <begin position="350"/>
        <end position="369"/>
    </location>
</feature>
<dbReference type="GO" id="GO:0000922">
    <property type="term" value="C:spindle pole"/>
    <property type="evidence" value="ECO:0007669"/>
    <property type="project" value="InterPro"/>
</dbReference>